<evidence type="ECO:0000313" key="2">
    <source>
        <dbReference type="EMBL" id="TNC42453.1"/>
    </source>
</evidence>
<dbReference type="Proteomes" id="UP000306740">
    <property type="component" value="Unassembled WGS sequence"/>
</dbReference>
<dbReference type="AlphaFoldDB" id="A0A5C4MIU8"/>
<evidence type="ECO:0000313" key="4">
    <source>
        <dbReference type="Proteomes" id="UP000306740"/>
    </source>
</evidence>
<feature type="transmembrane region" description="Helical" evidence="1">
    <location>
        <begin position="251"/>
        <end position="277"/>
    </location>
</feature>
<feature type="transmembrane region" description="Helical" evidence="1">
    <location>
        <begin position="92"/>
        <end position="125"/>
    </location>
</feature>
<dbReference type="InterPro" id="IPR025291">
    <property type="entry name" value="DUF4153"/>
</dbReference>
<keyword evidence="1" id="KW-1133">Transmembrane helix</keyword>
<keyword evidence="1" id="KW-0472">Membrane</keyword>
<dbReference type="EMBL" id="VDFR01000096">
    <property type="protein sequence ID" value="TNC42453.1"/>
    <property type="molecule type" value="Genomic_DNA"/>
</dbReference>
<feature type="transmembrane region" description="Helical" evidence="1">
    <location>
        <begin position="40"/>
        <end position="57"/>
    </location>
</feature>
<dbReference type="RefSeq" id="WP_139085365.1">
    <property type="nucleotide sequence ID" value="NZ_VDFR01000079.1"/>
</dbReference>
<feature type="transmembrane region" description="Helical" evidence="1">
    <location>
        <begin position="164"/>
        <end position="189"/>
    </location>
</feature>
<feature type="transmembrane region" description="Helical" evidence="1">
    <location>
        <begin position="328"/>
        <end position="346"/>
    </location>
</feature>
<name>A0A5C4MIU8_9ACTN</name>
<feature type="transmembrane region" description="Helical" evidence="1">
    <location>
        <begin position="297"/>
        <end position="316"/>
    </location>
</feature>
<gene>
    <name evidence="3" type="ORF">FHE65_17850</name>
    <name evidence="2" type="ORF">FHE65_21300</name>
</gene>
<reference evidence="2 4" key="1">
    <citation type="submission" date="2019-05" db="EMBL/GenBank/DDBJ databases">
        <title>Mumia sp. nov., isolated from the intestinal contents of plateau pika (Ochotona curzoniae) in the Qinghai-Tibet plateau of China.</title>
        <authorList>
            <person name="Tian Z."/>
        </authorList>
    </citation>
    <scope>NUCLEOTIDE SEQUENCE [LARGE SCALE GENOMIC DNA]</scope>
    <source>
        <strain evidence="4">527</strain>
        <strain evidence="2">Z527</strain>
    </source>
</reference>
<sequence>MTSSSPAYPVPPVPPKPEPMLDALFGTLWPEPSLGARPRLILAAAAVGAVAALVIPFRSLGLGTFLVLASVCGVVAVADGRIRRPYHLVSALLSLLLLTPLFLLAAEWVSVVCVLAAFAVGASALAGGRSVAGMAASWAAVPLAGLRGLPWLGRSLVAAPGSRAWAPIVRTVALSLLAVAVFGALFASADAVFARWVGALVPELTLDDVPVRAFAGLTVGGLTLAGVYVALNPPRVERLALPTGAPVTRRFEWLVPVSLVVAMFGLYVTAQLTVMFGGHAYLRRTTGLTYAEYVHQGFAQLTLASVLTLAVVAAAARKAPRATAGDRLLLRVVLGALCLLTLVVVASALSRMSVYEEAYGFTQLRLLVSFFEGWLGLVVVLVLVAGVRLSGWWVPRAALLTGAAALLAMAALNPDAYVAERNLDRYEATGKIDWYYLSGLSADATPVLADLPADLRGCLRVDATRTGDWLEWNLGRARAHEAAPRGLASGRDCEGSPPR</sequence>
<evidence type="ECO:0000256" key="1">
    <source>
        <dbReference type="SAM" id="Phobius"/>
    </source>
</evidence>
<dbReference type="EMBL" id="VDFR01000079">
    <property type="protein sequence ID" value="TNC43700.1"/>
    <property type="molecule type" value="Genomic_DNA"/>
</dbReference>
<feature type="transmembrane region" description="Helical" evidence="1">
    <location>
        <begin position="63"/>
        <end position="80"/>
    </location>
</feature>
<feature type="transmembrane region" description="Helical" evidence="1">
    <location>
        <begin position="366"/>
        <end position="386"/>
    </location>
</feature>
<dbReference type="Pfam" id="PF13687">
    <property type="entry name" value="DUF4153"/>
    <property type="match status" value="1"/>
</dbReference>
<organism evidence="2 4">
    <name type="scientific">Mumia zhuanghuii</name>
    <dbReference type="NCBI Taxonomy" id="2585211"/>
    <lineage>
        <taxon>Bacteria</taxon>
        <taxon>Bacillati</taxon>
        <taxon>Actinomycetota</taxon>
        <taxon>Actinomycetes</taxon>
        <taxon>Propionibacteriales</taxon>
        <taxon>Nocardioidaceae</taxon>
        <taxon>Mumia</taxon>
    </lineage>
</organism>
<keyword evidence="1" id="KW-0812">Transmembrane</keyword>
<dbReference type="OrthoDB" id="9757990at2"/>
<comment type="caution">
    <text evidence="2">The sequence shown here is derived from an EMBL/GenBank/DDBJ whole genome shotgun (WGS) entry which is preliminary data.</text>
</comment>
<protein>
    <submittedName>
        <fullName evidence="2">DUF4173 domain-containing protein</fullName>
    </submittedName>
</protein>
<evidence type="ECO:0000313" key="3">
    <source>
        <dbReference type="EMBL" id="TNC43700.1"/>
    </source>
</evidence>
<accession>A0A5C4MIU8</accession>
<feature type="transmembrane region" description="Helical" evidence="1">
    <location>
        <begin position="209"/>
        <end position="231"/>
    </location>
</feature>
<proteinExistence type="predicted"/>